<organism evidence="3 4">
    <name type="scientific">Steroidobacter flavus</name>
    <dbReference type="NCBI Taxonomy" id="1842136"/>
    <lineage>
        <taxon>Bacteria</taxon>
        <taxon>Pseudomonadati</taxon>
        <taxon>Pseudomonadota</taxon>
        <taxon>Gammaproteobacteria</taxon>
        <taxon>Steroidobacterales</taxon>
        <taxon>Steroidobacteraceae</taxon>
        <taxon>Steroidobacter</taxon>
    </lineage>
</organism>
<dbReference type="RefSeq" id="WP_380606095.1">
    <property type="nucleotide sequence ID" value="NZ_JBHSDU010000015.1"/>
</dbReference>
<feature type="domain" description="VapC50 C-terminal" evidence="2">
    <location>
        <begin position="131"/>
        <end position="185"/>
    </location>
</feature>
<dbReference type="Proteomes" id="UP001595904">
    <property type="component" value="Unassembled WGS sequence"/>
</dbReference>
<dbReference type="EMBL" id="JBHSDU010000015">
    <property type="protein sequence ID" value="MFC4314702.1"/>
    <property type="molecule type" value="Genomic_DNA"/>
</dbReference>
<dbReference type="InterPro" id="IPR058652">
    <property type="entry name" value="VapC50_C"/>
</dbReference>
<protein>
    <submittedName>
        <fullName evidence="3">PIN domain-containing protein</fullName>
    </submittedName>
</protein>
<sequence length="190" mass="21109">MASFTVVYDACVLYPASIRDLTVEIARTGLVRAKWTDRIHSEWIAAVSRERPDLDRARLERVAQLMNAAVLDCLVTGFESLEAGLSALPDPDDRHVLAAAIHCGAQEIVTFNLRHFPKEALRPYGVCAIHPDAFIAHLLDLNAEVVCEAVRRIRRRLTNPPRTAEEMIVGYERNGLAGSASILRARIKSL</sequence>
<keyword evidence="4" id="KW-1185">Reference proteome</keyword>
<proteinExistence type="predicted"/>
<name>A0ABV8T5M0_9GAMM</name>
<dbReference type="Pfam" id="PF13470">
    <property type="entry name" value="PIN_3"/>
    <property type="match status" value="1"/>
</dbReference>
<evidence type="ECO:0000313" key="3">
    <source>
        <dbReference type="EMBL" id="MFC4314702.1"/>
    </source>
</evidence>
<comment type="caution">
    <text evidence="3">The sequence shown here is derived from an EMBL/GenBank/DDBJ whole genome shotgun (WGS) entry which is preliminary data.</text>
</comment>
<accession>A0ABV8T5M0</accession>
<evidence type="ECO:0000259" key="1">
    <source>
        <dbReference type="Pfam" id="PF13470"/>
    </source>
</evidence>
<dbReference type="Pfam" id="PF26343">
    <property type="entry name" value="VapC50_C"/>
    <property type="match status" value="1"/>
</dbReference>
<dbReference type="InterPro" id="IPR029060">
    <property type="entry name" value="PIN-like_dom_sf"/>
</dbReference>
<reference evidence="4" key="1">
    <citation type="journal article" date="2019" name="Int. J. Syst. Evol. Microbiol.">
        <title>The Global Catalogue of Microorganisms (GCM) 10K type strain sequencing project: providing services to taxonomists for standard genome sequencing and annotation.</title>
        <authorList>
            <consortium name="The Broad Institute Genomics Platform"/>
            <consortium name="The Broad Institute Genome Sequencing Center for Infectious Disease"/>
            <person name="Wu L."/>
            <person name="Ma J."/>
        </authorList>
    </citation>
    <scope>NUCLEOTIDE SEQUENCE [LARGE SCALE GENOMIC DNA]</scope>
    <source>
        <strain evidence="4">CGMCC 1.10759</strain>
    </source>
</reference>
<evidence type="ECO:0000313" key="4">
    <source>
        <dbReference type="Proteomes" id="UP001595904"/>
    </source>
</evidence>
<dbReference type="SUPFAM" id="SSF88723">
    <property type="entry name" value="PIN domain-like"/>
    <property type="match status" value="1"/>
</dbReference>
<evidence type="ECO:0000259" key="2">
    <source>
        <dbReference type="Pfam" id="PF26343"/>
    </source>
</evidence>
<feature type="domain" description="PIN" evidence="1">
    <location>
        <begin position="6"/>
        <end position="113"/>
    </location>
</feature>
<gene>
    <name evidence="3" type="ORF">ACFPN2_36890</name>
</gene>
<dbReference type="InterPro" id="IPR002716">
    <property type="entry name" value="PIN_dom"/>
</dbReference>